<keyword evidence="3" id="KW-0378">Hydrolase</keyword>
<evidence type="ECO:0000256" key="1">
    <source>
        <dbReference type="ARBA" id="ARBA00010501"/>
    </source>
</evidence>
<keyword evidence="5" id="KW-0904">Protein phosphatase</keyword>
<evidence type="ECO:0000256" key="3">
    <source>
        <dbReference type="ARBA" id="ARBA00022801"/>
    </source>
</evidence>
<name>A0A7J7CM19_TRIWF</name>
<evidence type="ECO:0000256" key="6">
    <source>
        <dbReference type="ARBA" id="ARBA00051722"/>
    </source>
</evidence>
<dbReference type="GO" id="GO:0004725">
    <property type="term" value="F:protein tyrosine phosphatase activity"/>
    <property type="evidence" value="ECO:0007669"/>
    <property type="project" value="UniProtKB-EC"/>
</dbReference>
<feature type="active site" description="Nucleophile" evidence="7">
    <location>
        <position position="10"/>
    </location>
</feature>
<feature type="active site" description="Proton donor" evidence="7">
    <location>
        <position position="12"/>
    </location>
</feature>
<dbReference type="EC" id="3.1.3.48" evidence="2"/>
<keyword evidence="8" id="KW-0479">Metal-binding</keyword>
<dbReference type="InParanoid" id="A0A7J7CM19"/>
<organism evidence="9 10">
    <name type="scientific">Tripterygium wilfordii</name>
    <name type="common">Thunder God vine</name>
    <dbReference type="NCBI Taxonomy" id="458696"/>
    <lineage>
        <taxon>Eukaryota</taxon>
        <taxon>Viridiplantae</taxon>
        <taxon>Streptophyta</taxon>
        <taxon>Embryophyta</taxon>
        <taxon>Tracheophyta</taxon>
        <taxon>Spermatophyta</taxon>
        <taxon>Magnoliopsida</taxon>
        <taxon>eudicotyledons</taxon>
        <taxon>Gunneridae</taxon>
        <taxon>Pentapetalae</taxon>
        <taxon>rosids</taxon>
        <taxon>fabids</taxon>
        <taxon>Celastrales</taxon>
        <taxon>Celastraceae</taxon>
        <taxon>Tripterygium</taxon>
    </lineage>
</organism>
<keyword evidence="10" id="KW-1185">Reference proteome</keyword>
<dbReference type="InterPro" id="IPR028472">
    <property type="entry name" value="EYA"/>
</dbReference>
<feature type="binding site" evidence="8">
    <location>
        <position position="12"/>
    </location>
    <ligand>
        <name>Mg(2+)</name>
        <dbReference type="ChEBI" id="CHEBI:18420"/>
    </ligand>
</feature>
<proteinExistence type="inferred from homology"/>
<dbReference type="GO" id="GO:0005634">
    <property type="term" value="C:nucleus"/>
    <property type="evidence" value="ECO:0007669"/>
    <property type="project" value="TreeGrafter"/>
</dbReference>
<evidence type="ECO:0000256" key="8">
    <source>
        <dbReference type="PIRSR" id="PIRSR628472-2"/>
    </source>
</evidence>
<comment type="cofactor">
    <cofactor evidence="8">
        <name>Mg(2+)</name>
        <dbReference type="ChEBI" id="CHEBI:18420"/>
    </cofactor>
    <text evidence="8">Binds 1 Mg(2+) ion per subunit.</text>
</comment>
<comment type="catalytic activity">
    <reaction evidence="6">
        <text>O-phospho-L-tyrosyl-[protein] + H2O = L-tyrosyl-[protein] + phosphate</text>
        <dbReference type="Rhea" id="RHEA:10684"/>
        <dbReference type="Rhea" id="RHEA-COMP:10136"/>
        <dbReference type="Rhea" id="RHEA-COMP:20101"/>
        <dbReference type="ChEBI" id="CHEBI:15377"/>
        <dbReference type="ChEBI" id="CHEBI:43474"/>
        <dbReference type="ChEBI" id="CHEBI:46858"/>
        <dbReference type="ChEBI" id="CHEBI:61978"/>
        <dbReference type="EC" id="3.1.3.48"/>
    </reaction>
</comment>
<sequence>MGIVNVYMGDMDETLILLKSLLNGTYVQPFNGLKDVKKGVEIGKMWENYILQICDDFPFYEQIENYNNPHLDSFSQYDDGLDLRNYDFNQESKMDLLLHMMIATKENYRTDTEL</sequence>
<dbReference type="AlphaFoldDB" id="A0A7J7CM19"/>
<dbReference type="InterPro" id="IPR038102">
    <property type="entry name" value="EYA_dom_sf"/>
</dbReference>
<accession>A0A7J7CM19</accession>
<evidence type="ECO:0000313" key="10">
    <source>
        <dbReference type="Proteomes" id="UP000593562"/>
    </source>
</evidence>
<protein>
    <recommendedName>
        <fullName evidence="2">protein-tyrosine-phosphatase</fullName>
        <ecNumber evidence="2">3.1.3.48</ecNumber>
    </recommendedName>
</protein>
<comment type="similarity">
    <text evidence="1">Belongs to the HAD-like hydrolase superfamily. EYA family.</text>
</comment>
<keyword evidence="4 8" id="KW-0460">Magnesium</keyword>
<dbReference type="Gene3D" id="3.40.50.12350">
    <property type="match status" value="1"/>
</dbReference>
<evidence type="ECO:0000256" key="2">
    <source>
        <dbReference type="ARBA" id="ARBA00013064"/>
    </source>
</evidence>
<dbReference type="GO" id="GO:0030154">
    <property type="term" value="P:cell differentiation"/>
    <property type="evidence" value="ECO:0007669"/>
    <property type="project" value="TreeGrafter"/>
</dbReference>
<dbReference type="EMBL" id="JAAARO010000015">
    <property type="protein sequence ID" value="KAF5735078.1"/>
    <property type="molecule type" value="Genomic_DNA"/>
</dbReference>
<dbReference type="PANTHER" id="PTHR10190">
    <property type="entry name" value="EYES ABSENT"/>
    <property type="match status" value="1"/>
</dbReference>
<dbReference type="Proteomes" id="UP000593562">
    <property type="component" value="Unassembled WGS sequence"/>
</dbReference>
<reference evidence="9 10" key="1">
    <citation type="journal article" date="2020" name="Nat. Commun.">
        <title>Genome of Tripterygium wilfordii and identification of cytochrome P450 involved in triptolide biosynthesis.</title>
        <authorList>
            <person name="Tu L."/>
            <person name="Su P."/>
            <person name="Zhang Z."/>
            <person name="Gao L."/>
            <person name="Wang J."/>
            <person name="Hu T."/>
            <person name="Zhou J."/>
            <person name="Zhang Y."/>
            <person name="Zhao Y."/>
            <person name="Liu Y."/>
            <person name="Song Y."/>
            <person name="Tong Y."/>
            <person name="Lu Y."/>
            <person name="Yang J."/>
            <person name="Xu C."/>
            <person name="Jia M."/>
            <person name="Peters R.J."/>
            <person name="Huang L."/>
            <person name="Gao W."/>
        </authorList>
    </citation>
    <scope>NUCLEOTIDE SEQUENCE [LARGE SCALE GENOMIC DNA]</scope>
    <source>
        <strain evidence="10">cv. XIE 37</strain>
        <tissue evidence="9">Leaf</tissue>
    </source>
</reference>
<evidence type="ECO:0000313" key="9">
    <source>
        <dbReference type="EMBL" id="KAF5735078.1"/>
    </source>
</evidence>
<dbReference type="GO" id="GO:0045739">
    <property type="term" value="P:positive regulation of DNA repair"/>
    <property type="evidence" value="ECO:0007669"/>
    <property type="project" value="TreeGrafter"/>
</dbReference>
<gene>
    <name evidence="9" type="ORF">HS088_TW15G00577</name>
</gene>
<feature type="binding site" evidence="8">
    <location>
        <position position="10"/>
    </location>
    <ligand>
        <name>Mg(2+)</name>
        <dbReference type="ChEBI" id="CHEBI:18420"/>
    </ligand>
</feature>
<evidence type="ECO:0000256" key="7">
    <source>
        <dbReference type="PIRSR" id="PIRSR628472-1"/>
    </source>
</evidence>
<evidence type="ECO:0000256" key="4">
    <source>
        <dbReference type="ARBA" id="ARBA00022842"/>
    </source>
</evidence>
<evidence type="ECO:0000256" key="5">
    <source>
        <dbReference type="ARBA" id="ARBA00022912"/>
    </source>
</evidence>
<dbReference type="GO" id="GO:0046872">
    <property type="term" value="F:metal ion binding"/>
    <property type="evidence" value="ECO:0007669"/>
    <property type="project" value="UniProtKB-KW"/>
</dbReference>
<comment type="caution">
    <text evidence="9">The sequence shown here is derived from an EMBL/GenBank/DDBJ whole genome shotgun (WGS) entry which is preliminary data.</text>
</comment>
<dbReference type="PANTHER" id="PTHR10190:SF16">
    <property type="entry name" value="DEVELOPMENTAL PROTEIN EYES ABSENT"/>
    <property type="match status" value="1"/>
</dbReference>